<dbReference type="AlphaFoldDB" id="Q2NJS3"/>
<dbReference type="HOGENOM" id="CLU_1065265_0_0_14"/>
<dbReference type="eggNOG" id="COG0465">
    <property type="taxonomic scope" value="Bacteria"/>
</dbReference>
<dbReference type="SUPFAM" id="SSF140990">
    <property type="entry name" value="FtsH protease domain-like"/>
    <property type="match status" value="1"/>
</dbReference>
<keyword evidence="3" id="KW-1185">Reference proteome</keyword>
<gene>
    <name evidence="2" type="ordered locus">AYWB_203</name>
</gene>
<sequence>MFKLKNQFKIIYLFSITFISLLFIFNNKVMAMDDLVNEITEENEIIQENEEDIISIQKFCSLHEMGHALVAYDLSQIDSGNDLINLKTIELKVNNKEIQKDGVILKELIEGGVDFSFDRSQFGYLFSLNVSLGGPEAEKRIKMPIEELKYKGHDDEKDIQDIIEYIIQRDWFSEYYSKTNNIEETKQNIRNFAQEKTEQIIDKYERFLSPLADELLEKKIMTKKEFIKTLNKLINKERISQTTIQNETIDEFDESQYNVKTSGCNCNIL</sequence>
<dbReference type="GO" id="GO:0006508">
    <property type="term" value="P:proteolysis"/>
    <property type="evidence" value="ECO:0007669"/>
    <property type="project" value="InterPro"/>
</dbReference>
<dbReference type="KEGG" id="ayw:AYWB_203"/>
<evidence type="ECO:0000313" key="3">
    <source>
        <dbReference type="Proteomes" id="UP000001934"/>
    </source>
</evidence>
<dbReference type="OrthoDB" id="386128at2"/>
<dbReference type="Proteomes" id="UP000001934">
    <property type="component" value="Chromosome"/>
</dbReference>
<name>Q2NJS3_AYWBP</name>
<dbReference type="PhylomeDB" id="Q2NJS3"/>
<protein>
    <recommendedName>
        <fullName evidence="1">Sequence-variable mosaic (SVM) signal sequence domain-containing protein</fullName>
    </recommendedName>
</protein>
<evidence type="ECO:0000259" key="1">
    <source>
        <dbReference type="Pfam" id="PF12113"/>
    </source>
</evidence>
<dbReference type="STRING" id="322098.AYWB_203"/>
<dbReference type="GO" id="GO:0004222">
    <property type="term" value="F:metalloendopeptidase activity"/>
    <property type="evidence" value="ECO:0007669"/>
    <property type="project" value="InterPro"/>
</dbReference>
<organism evidence="2 3">
    <name type="scientific">Aster yellows witches'-broom phytoplasma (strain AYWB)</name>
    <dbReference type="NCBI Taxonomy" id="322098"/>
    <lineage>
        <taxon>Bacteria</taxon>
        <taxon>Bacillati</taxon>
        <taxon>Mycoplasmatota</taxon>
        <taxon>Mollicutes</taxon>
        <taxon>Acholeplasmatales</taxon>
        <taxon>Acholeplasmataceae</taxon>
        <taxon>Candidatus Phytoplasma</taxon>
        <taxon>16SrI (Aster yellows group)</taxon>
    </lineage>
</organism>
<dbReference type="InterPro" id="IPR021970">
    <property type="entry name" value="SVM_signal"/>
</dbReference>
<reference evidence="2 3" key="1">
    <citation type="journal article" date="2006" name="J. Bacteriol.">
        <title>Living with genome instability: the adaptation of phytoplasmas to diverse environments of their insect and plant hosts.</title>
        <authorList>
            <person name="Bai X."/>
            <person name="Zhang J."/>
            <person name="Ewing A."/>
            <person name="Miller S.A."/>
            <person name="Jancso Radek A."/>
            <person name="Shevchenko D.V."/>
            <person name="Tsukerman K."/>
            <person name="Walunas T."/>
            <person name="Lapidus A."/>
            <person name="Campbell J.W."/>
            <person name="Hogenhout S.A."/>
        </authorList>
    </citation>
    <scope>NUCLEOTIDE SEQUENCE [LARGE SCALE GENOMIC DNA]</scope>
    <source>
        <strain evidence="2 3">AYWB</strain>
    </source>
</reference>
<dbReference type="Gene3D" id="1.20.58.760">
    <property type="entry name" value="Peptidase M41"/>
    <property type="match status" value="1"/>
</dbReference>
<dbReference type="GO" id="GO:0004176">
    <property type="term" value="F:ATP-dependent peptidase activity"/>
    <property type="evidence" value="ECO:0007669"/>
    <property type="project" value="InterPro"/>
</dbReference>
<proteinExistence type="predicted"/>
<evidence type="ECO:0000313" key="2">
    <source>
        <dbReference type="EMBL" id="ABC65320.1"/>
    </source>
</evidence>
<dbReference type="RefSeq" id="WP_011412485.1">
    <property type="nucleotide sequence ID" value="NC_007716.1"/>
</dbReference>
<accession>Q2NJS3</accession>
<dbReference type="Pfam" id="PF12113">
    <property type="entry name" value="SVM_signal"/>
    <property type="match status" value="1"/>
</dbReference>
<dbReference type="GO" id="GO:0005524">
    <property type="term" value="F:ATP binding"/>
    <property type="evidence" value="ECO:0007669"/>
    <property type="project" value="InterPro"/>
</dbReference>
<dbReference type="InterPro" id="IPR037219">
    <property type="entry name" value="Peptidase_M41-like"/>
</dbReference>
<dbReference type="EMBL" id="CP000061">
    <property type="protein sequence ID" value="ABC65320.1"/>
    <property type="molecule type" value="Genomic_DNA"/>
</dbReference>
<feature type="domain" description="Sequence-variable mosaic (SVM) signal sequence" evidence="1">
    <location>
        <begin position="1"/>
        <end position="32"/>
    </location>
</feature>